<proteinExistence type="inferred from homology"/>
<dbReference type="GO" id="GO:0004326">
    <property type="term" value="F:tetrahydrofolylpolyglutamate synthase activity"/>
    <property type="evidence" value="ECO:0007669"/>
    <property type="project" value="InterPro"/>
</dbReference>
<keyword evidence="9 14" id="KW-0547">Nucleotide-binding</keyword>
<accession>A0AAV4LF09</accession>
<dbReference type="GO" id="GO:0071160">
    <property type="term" value="F:cyanophycin synthetase activity (L-aspartate-adding)"/>
    <property type="evidence" value="ECO:0007669"/>
    <property type="project" value="UniProtKB-EC"/>
</dbReference>
<comment type="pathway">
    <text evidence="2">Cell wall biogenesis; peptidoglycan biosynthesis.</text>
</comment>
<dbReference type="EC" id="6.3.2.29" evidence="6"/>
<feature type="domain" description="ATP-grasp" evidence="15">
    <location>
        <begin position="219"/>
        <end position="471"/>
    </location>
</feature>
<dbReference type="InterPro" id="IPR036615">
    <property type="entry name" value="Mur_ligase_C_dom_sf"/>
</dbReference>
<evidence type="ECO:0000256" key="7">
    <source>
        <dbReference type="ARBA" id="ARBA00022036"/>
    </source>
</evidence>
<evidence type="ECO:0000256" key="2">
    <source>
        <dbReference type="ARBA" id="ARBA00004752"/>
    </source>
</evidence>
<dbReference type="GO" id="GO:0046872">
    <property type="term" value="F:metal ion binding"/>
    <property type="evidence" value="ECO:0007669"/>
    <property type="project" value="InterPro"/>
</dbReference>
<name>A0AAV4LF09_9BACL</name>
<evidence type="ECO:0000256" key="11">
    <source>
        <dbReference type="ARBA" id="ARBA00031353"/>
    </source>
</evidence>
<dbReference type="InterPro" id="IPR018109">
    <property type="entry name" value="Folylpolyglutamate_synth_CS"/>
</dbReference>
<evidence type="ECO:0000256" key="9">
    <source>
        <dbReference type="ARBA" id="ARBA00022741"/>
    </source>
</evidence>
<evidence type="ECO:0000256" key="6">
    <source>
        <dbReference type="ARBA" id="ARBA00013005"/>
    </source>
</evidence>
<keyword evidence="10 14" id="KW-0067">ATP-binding</keyword>
<comment type="caution">
    <text evidence="16">The sequence shown here is derived from an EMBL/GenBank/DDBJ whole genome shotgun (WGS) entry which is preliminary data.</text>
</comment>
<dbReference type="NCBIfam" id="TIGR02068">
    <property type="entry name" value="cya_phycin_syn"/>
    <property type="match status" value="1"/>
</dbReference>
<evidence type="ECO:0000259" key="15">
    <source>
        <dbReference type="PROSITE" id="PS50975"/>
    </source>
</evidence>
<dbReference type="NCBIfam" id="NF010623">
    <property type="entry name" value="PRK14016.1"/>
    <property type="match status" value="1"/>
</dbReference>
<dbReference type="AlphaFoldDB" id="A0AAV4LF09"/>
<dbReference type="Pfam" id="PF02875">
    <property type="entry name" value="Mur_ligase_C"/>
    <property type="match status" value="1"/>
</dbReference>
<evidence type="ECO:0000256" key="1">
    <source>
        <dbReference type="ARBA" id="ARBA00003184"/>
    </source>
</evidence>
<dbReference type="PANTHER" id="PTHR23135:SF18">
    <property type="entry name" value="CYANOPHYCIN SYNTHETASE"/>
    <property type="match status" value="1"/>
</dbReference>
<gene>
    <name evidence="16" type="ORF">DNHGIG_15810</name>
</gene>
<keyword evidence="17" id="KW-1185">Reference proteome</keyword>
<evidence type="ECO:0000313" key="16">
    <source>
        <dbReference type="EMBL" id="GIM46032.1"/>
    </source>
</evidence>
<dbReference type="InterPro" id="IPR004101">
    <property type="entry name" value="Mur_ligase_C"/>
</dbReference>
<dbReference type="GO" id="GO:0005524">
    <property type="term" value="F:ATP binding"/>
    <property type="evidence" value="ECO:0007669"/>
    <property type="project" value="UniProtKB-UniRule"/>
</dbReference>
<dbReference type="InterPro" id="IPR013221">
    <property type="entry name" value="Mur_ligase_cen"/>
</dbReference>
<dbReference type="InterPro" id="IPR036565">
    <property type="entry name" value="Mur-like_cat_sf"/>
</dbReference>
<dbReference type="SUPFAM" id="SSF56059">
    <property type="entry name" value="Glutathione synthetase ATP-binding domain-like"/>
    <property type="match status" value="1"/>
</dbReference>
<evidence type="ECO:0000313" key="17">
    <source>
        <dbReference type="Proteomes" id="UP001057291"/>
    </source>
</evidence>
<evidence type="ECO:0000256" key="3">
    <source>
        <dbReference type="ARBA" id="ARBA00009060"/>
    </source>
</evidence>
<dbReference type="Proteomes" id="UP001057291">
    <property type="component" value="Unassembled WGS sequence"/>
</dbReference>
<evidence type="ECO:0000256" key="5">
    <source>
        <dbReference type="ARBA" id="ARBA00012968"/>
    </source>
</evidence>
<dbReference type="GO" id="GO:0071161">
    <property type="term" value="F:cyanophycin synthetase activity (L-arginine-adding)"/>
    <property type="evidence" value="ECO:0007669"/>
    <property type="project" value="UniProtKB-EC"/>
</dbReference>
<comment type="similarity">
    <text evidence="3">In the C-terminal section; belongs to the MurCDEF family.</text>
</comment>
<dbReference type="InterPro" id="IPR011761">
    <property type="entry name" value="ATP-grasp"/>
</dbReference>
<keyword evidence="8" id="KW-0436">Ligase</keyword>
<organism evidence="16 17">
    <name type="scientific">Collibacillus ludicampi</name>
    <dbReference type="NCBI Taxonomy" id="2771369"/>
    <lineage>
        <taxon>Bacteria</taxon>
        <taxon>Bacillati</taxon>
        <taxon>Bacillota</taxon>
        <taxon>Bacilli</taxon>
        <taxon>Bacillales</taxon>
        <taxon>Alicyclobacillaceae</taxon>
        <taxon>Collibacillus</taxon>
    </lineage>
</organism>
<dbReference type="SMART" id="SM01209">
    <property type="entry name" value="GARS_A"/>
    <property type="match status" value="1"/>
</dbReference>
<dbReference type="InterPro" id="IPR011810">
    <property type="entry name" value="Cya_phycin_syn"/>
</dbReference>
<dbReference type="InterPro" id="IPR013651">
    <property type="entry name" value="ATP-grasp_RimK-type"/>
</dbReference>
<dbReference type="EMBL" id="BOQE01000001">
    <property type="protein sequence ID" value="GIM46032.1"/>
    <property type="molecule type" value="Genomic_DNA"/>
</dbReference>
<evidence type="ECO:0000256" key="14">
    <source>
        <dbReference type="PROSITE-ProRule" id="PRU00409"/>
    </source>
</evidence>
<dbReference type="InterPro" id="IPR044019">
    <property type="entry name" value="Cyanophycin_syn_N"/>
</dbReference>
<comment type="catalytic activity">
    <reaction evidence="13">
        <text>[L-4-(L-arginin-2-N-yl)aspartate](n) + L-aspartate + ATP = [L-4-(L-arginin-2-N-yl)aspartate](n)-L-aspartate + ADP + phosphate + H(+)</text>
        <dbReference type="Rhea" id="RHEA:13277"/>
        <dbReference type="Rhea" id="RHEA-COMP:13728"/>
        <dbReference type="Rhea" id="RHEA-COMP:13733"/>
        <dbReference type="ChEBI" id="CHEBI:15378"/>
        <dbReference type="ChEBI" id="CHEBI:29991"/>
        <dbReference type="ChEBI" id="CHEBI:30616"/>
        <dbReference type="ChEBI" id="CHEBI:43474"/>
        <dbReference type="ChEBI" id="CHEBI:137986"/>
        <dbReference type="ChEBI" id="CHEBI:137990"/>
        <dbReference type="ChEBI" id="CHEBI:456216"/>
        <dbReference type="EC" id="6.3.2.29"/>
    </reaction>
</comment>
<dbReference type="Pfam" id="PF08245">
    <property type="entry name" value="Mur_ligase_M"/>
    <property type="match status" value="1"/>
</dbReference>
<dbReference type="EC" id="6.3.2.30" evidence="5"/>
<comment type="catalytic activity">
    <reaction evidence="12">
        <text>[L-4-(L-arginin-2-N-yl)aspartate](n)-L-aspartate + L-arginine + ATP = [L-4-(L-arginin-2-N-yl)aspartate](n+1) + ADP + phosphate + H(+)</text>
        <dbReference type="Rhea" id="RHEA:23888"/>
        <dbReference type="Rhea" id="RHEA-COMP:13732"/>
        <dbReference type="Rhea" id="RHEA-COMP:13733"/>
        <dbReference type="ChEBI" id="CHEBI:15378"/>
        <dbReference type="ChEBI" id="CHEBI:30616"/>
        <dbReference type="ChEBI" id="CHEBI:32682"/>
        <dbReference type="ChEBI" id="CHEBI:43474"/>
        <dbReference type="ChEBI" id="CHEBI:137986"/>
        <dbReference type="ChEBI" id="CHEBI:137990"/>
        <dbReference type="ChEBI" id="CHEBI:456216"/>
        <dbReference type="EC" id="6.3.2.30"/>
    </reaction>
</comment>
<dbReference type="PROSITE" id="PS01011">
    <property type="entry name" value="FOLYLPOLYGLU_SYNT_1"/>
    <property type="match status" value="1"/>
</dbReference>
<dbReference type="Gene3D" id="3.30.470.20">
    <property type="entry name" value="ATP-grasp fold, B domain"/>
    <property type="match status" value="2"/>
</dbReference>
<dbReference type="SUPFAM" id="SSF53244">
    <property type="entry name" value="MurD-like peptide ligases, peptide-binding domain"/>
    <property type="match status" value="1"/>
</dbReference>
<comment type="function">
    <text evidence="1">Catalyzes the ATP-dependent polymerization of arginine and aspartate to multi-L-arginyl-poly-L-aspartic acid (cyanophycin; a water-insoluble reserve polymer).</text>
</comment>
<comment type="subunit">
    <text evidence="4">Homodimer.</text>
</comment>
<evidence type="ECO:0000256" key="10">
    <source>
        <dbReference type="ARBA" id="ARBA00022840"/>
    </source>
</evidence>
<evidence type="ECO:0000256" key="12">
    <source>
        <dbReference type="ARBA" id="ARBA00048094"/>
    </source>
</evidence>
<dbReference type="Gene3D" id="3.90.190.20">
    <property type="entry name" value="Mur ligase, C-terminal domain"/>
    <property type="match status" value="1"/>
</dbReference>
<evidence type="ECO:0000256" key="4">
    <source>
        <dbReference type="ARBA" id="ARBA00011738"/>
    </source>
</evidence>
<protein>
    <recommendedName>
        <fullName evidence="7">Cyanophycin synthetase</fullName>
        <ecNumber evidence="6">6.3.2.29</ecNumber>
        <ecNumber evidence="5">6.3.2.30</ecNumber>
    </recommendedName>
    <alternativeName>
        <fullName evidence="11">Cyanophycin synthase</fullName>
    </alternativeName>
</protein>
<dbReference type="PROSITE" id="PS50975">
    <property type="entry name" value="ATP_GRASP"/>
    <property type="match status" value="1"/>
</dbReference>
<reference evidence="16" key="1">
    <citation type="journal article" date="2023" name="Int. J. Syst. Evol. Microbiol.">
        <title>Collibacillus ludicampi gen. nov., sp. nov., a new soil bacterium of the family Alicyclobacillaceae.</title>
        <authorList>
            <person name="Jojima T."/>
            <person name="Ioku Y."/>
            <person name="Fukuta Y."/>
            <person name="Shirasaka N."/>
            <person name="Matsumura Y."/>
            <person name="Mori M."/>
        </authorList>
    </citation>
    <scope>NUCLEOTIDE SEQUENCE</scope>
    <source>
        <strain evidence="16">TP075</strain>
    </source>
</reference>
<dbReference type="Pfam" id="PF08443">
    <property type="entry name" value="RimK"/>
    <property type="match status" value="1"/>
</dbReference>
<dbReference type="PANTHER" id="PTHR23135">
    <property type="entry name" value="MUR LIGASE FAMILY MEMBER"/>
    <property type="match status" value="1"/>
</dbReference>
<dbReference type="Pfam" id="PF18921">
    <property type="entry name" value="Cyanophycin_syn"/>
    <property type="match status" value="1"/>
</dbReference>
<dbReference type="SUPFAM" id="SSF53623">
    <property type="entry name" value="MurD-like peptide ligases, catalytic domain"/>
    <property type="match status" value="1"/>
</dbReference>
<evidence type="ECO:0000256" key="8">
    <source>
        <dbReference type="ARBA" id="ARBA00022598"/>
    </source>
</evidence>
<dbReference type="Gene3D" id="3.40.1190.10">
    <property type="entry name" value="Mur-like, catalytic domain"/>
    <property type="match status" value="1"/>
</dbReference>
<sequence>MRIHEIRTLPGPNIYNYKPVVLMKLHLEDLTEKESYEIPGFIDRLLKLLPGLHDHHCAAGRPYGFIERLYEGTYFGHIVEHVAIELTVLAGVPVCFGKTLYAGEPGYYDVVVEYKAEKGTLFLLRTAVELVEALVKNDSFPLEEKIRQAKQIITKTELGPSTRAIVEAAKERGIPYMRLNEGSLVQLGYGKYLRRIQATIADSTKAIGVDIAGDKELTKRLLDVAAIPVPRGGVVTDEQEALDLLKEIGKPVVIKPYDGNQGRGVSLCLNTPAEVRRAFQLAKQEAERVIVEEYIEGRHYRIMVVGGQVVAAAERLPAHVIGDGKHTIEQLITRENNNPLRGEGHEKPLTKIKVDELVLSYLARMGRRLSDIPAPDELVYLRDNANLSTGGIAIDVTSSIHPENVRLCERIATVIGLDVCGIDLVLKDISQPMGEGGAVIEVNAAPGIRMHHFPSVGQPRNVGDAIVEMLFPKGSPSRIPIVAITGTNGKTTTTRMIGHVMMATGRTVGMTTTDGIYIGGTCIKKGDTTGPRSAHTILCDPSVEIAVLETARGGIVRSGLGYDWADVAVITNIQPDHIGQDGIEEIEDLIFIKSLVAERVRDGGTVVLNADDPNVVEIPSHPRMKKTKKQIVYFSLKADHPVIMRHLAEGGTAYFLKNDWIIEACGDTERAVMPVEDIPVTMYGVAQFHVANAMASIAACRAYGMSHERIARALTGFRSDVHNPGRANLYQVGQGYVMVDYGHNPDSFAAICKMAQHLPAHRVTGIIGVPGDRNNVIVETAARVAAHGFHRLIIKEDKDTRGRARGEIAEIMRKAVEAEVPEREYRIIYDECEALETALKELEPGEIVIVFYEKIEPILQVLQRWNAMSVSTVGGALVKMKSIAKV</sequence>
<dbReference type="RefSeq" id="WP_282199179.1">
    <property type="nucleotide sequence ID" value="NZ_BOQE01000001.1"/>
</dbReference>
<evidence type="ECO:0000256" key="13">
    <source>
        <dbReference type="ARBA" id="ARBA00048425"/>
    </source>
</evidence>